<evidence type="ECO:0000313" key="2">
    <source>
        <dbReference type="Proteomes" id="UP001501521"/>
    </source>
</evidence>
<reference evidence="2" key="1">
    <citation type="journal article" date="2019" name="Int. J. Syst. Evol. Microbiol.">
        <title>The Global Catalogue of Microorganisms (GCM) 10K type strain sequencing project: providing services to taxonomists for standard genome sequencing and annotation.</title>
        <authorList>
            <consortium name="The Broad Institute Genomics Platform"/>
            <consortium name="The Broad Institute Genome Sequencing Center for Infectious Disease"/>
            <person name="Wu L."/>
            <person name="Ma J."/>
        </authorList>
    </citation>
    <scope>NUCLEOTIDE SEQUENCE [LARGE SCALE GENOMIC DNA]</scope>
    <source>
        <strain evidence="2">JCM 19125</strain>
    </source>
</reference>
<protein>
    <recommendedName>
        <fullName evidence="3">2'-5' RNA ligase</fullName>
    </recommendedName>
</protein>
<evidence type="ECO:0008006" key="3">
    <source>
        <dbReference type="Google" id="ProtNLM"/>
    </source>
</evidence>
<accession>A0ABP9FFX9</accession>
<dbReference type="EMBL" id="BAABLV010000031">
    <property type="protein sequence ID" value="GAA4900605.1"/>
    <property type="molecule type" value="Genomic_DNA"/>
</dbReference>
<dbReference type="Pfam" id="PF13563">
    <property type="entry name" value="2_5_RNA_ligase2"/>
    <property type="match status" value="1"/>
</dbReference>
<gene>
    <name evidence="1" type="ORF">GCM10025789_18830</name>
</gene>
<organism evidence="1 2">
    <name type="scientific">Tessaracoccus lubricantis</name>
    <dbReference type="NCBI Taxonomy" id="545543"/>
    <lineage>
        <taxon>Bacteria</taxon>
        <taxon>Bacillati</taxon>
        <taxon>Actinomycetota</taxon>
        <taxon>Actinomycetes</taxon>
        <taxon>Propionibacteriales</taxon>
        <taxon>Propionibacteriaceae</taxon>
        <taxon>Tessaracoccus</taxon>
    </lineage>
</organism>
<proteinExistence type="predicted"/>
<dbReference type="SUPFAM" id="SSF55144">
    <property type="entry name" value="LigT-like"/>
    <property type="match status" value="1"/>
</dbReference>
<comment type="caution">
    <text evidence="1">The sequence shown here is derived from an EMBL/GenBank/DDBJ whole genome shotgun (WGS) entry which is preliminary data.</text>
</comment>
<name>A0ABP9FFX9_9ACTN</name>
<dbReference type="Proteomes" id="UP001501521">
    <property type="component" value="Unassembled WGS sequence"/>
</dbReference>
<evidence type="ECO:0000313" key="1">
    <source>
        <dbReference type="EMBL" id="GAA4900605.1"/>
    </source>
</evidence>
<sequence>MSRTIACEDRDFVAWRGGADHALIWGVLVDTDEVRAAVDSARAHWADVLLPRYDRQPHVTVGYGGPVPKAGAAPEDPPYTPERIAAARATIRGLGIEPFRLAIGGWGTFRMTPYLCVEAPELDALADALGENRRRPYVPHVTIGHYGVEVPLDEVAARAAAWCPPSIEPITVTGVTLLRYDAADIAGPLTAVETVAF</sequence>
<dbReference type="Gene3D" id="3.90.1140.10">
    <property type="entry name" value="Cyclic phosphodiesterase"/>
    <property type="match status" value="1"/>
</dbReference>
<dbReference type="RefSeq" id="WP_345582197.1">
    <property type="nucleotide sequence ID" value="NZ_BAABLV010000031.1"/>
</dbReference>
<dbReference type="InterPro" id="IPR009097">
    <property type="entry name" value="Cyclic_Pdiesterase"/>
</dbReference>
<keyword evidence="2" id="KW-1185">Reference proteome</keyword>